<dbReference type="AlphaFoldDB" id="A0A316G718"/>
<keyword evidence="2" id="KW-1185">Reference proteome</keyword>
<sequence length="479" mass="53207">MTRRFDYFVVLAGMRTGSNLLEEQLAAMPGVESFGELFNPHFFGKPEVTSMWGLSMTARDRDPLRVIAAMRTAAGGLPGFRLFYDHDPRAIDLVLQDPKAAKIVLTRRPIDSYVSLKIARKTGQWWLGDMTTARAAKVPFDAEEYVEFVEELSAFQSRVARALQVTGQTAFHIGYEDLSDDDVLAGLGTFIGAEGPPDPAKVRAKVQNPTPVAARLTNPTVAEEALQTMLMPDLGRVPIHEPERGPGLRFFRVCKTTPLLYMPIRGAGFDPIPDWLSQVDPDGETETGMSQKDMRRWKRQHPGHRSFTVLRHPLPRAHDAFCRFVLPTDADTHADIRAALVEHYGVPLPSSWPDSDWTLDRHRAAFLKFLKFLAGNLGGQTAVRVDNSWASQATLLFAIGQFQMPDRVVRESHLDAALSDLCRDVGVAMPAVAGSFLVQDVHGLSDVVTRQIGEACEAAYRRDYVMFGFTDWTPEGQAA</sequence>
<evidence type="ECO:0000313" key="1">
    <source>
        <dbReference type="EMBL" id="PWK56453.1"/>
    </source>
</evidence>
<keyword evidence="1" id="KW-0808">Transferase</keyword>
<dbReference type="Gene3D" id="3.40.50.300">
    <property type="entry name" value="P-loop containing nucleotide triphosphate hydrolases"/>
    <property type="match status" value="1"/>
</dbReference>
<protein>
    <submittedName>
        <fullName evidence="1">LPS sulfotransferase NodH</fullName>
    </submittedName>
</protein>
<reference evidence="1 2" key="1">
    <citation type="submission" date="2018-05" db="EMBL/GenBank/DDBJ databases">
        <title>Genomic Encyclopedia of Type Strains, Phase IV (KMG-IV): sequencing the most valuable type-strain genomes for metagenomic binning, comparative biology and taxonomic classification.</title>
        <authorList>
            <person name="Goeker M."/>
        </authorList>
    </citation>
    <scope>NUCLEOTIDE SEQUENCE [LARGE SCALE GENOMIC DNA]</scope>
    <source>
        <strain evidence="1 2">DSM 103371</strain>
    </source>
</reference>
<evidence type="ECO:0000313" key="2">
    <source>
        <dbReference type="Proteomes" id="UP000245390"/>
    </source>
</evidence>
<proteinExistence type="predicted"/>
<gene>
    <name evidence="1" type="ORF">C8D95_104125</name>
</gene>
<organism evidence="1 2">
    <name type="scientific">Silicimonas algicola</name>
    <dbReference type="NCBI Taxonomy" id="1826607"/>
    <lineage>
        <taxon>Bacteria</taxon>
        <taxon>Pseudomonadati</taxon>
        <taxon>Pseudomonadota</taxon>
        <taxon>Alphaproteobacteria</taxon>
        <taxon>Rhodobacterales</taxon>
        <taxon>Paracoccaceae</taxon>
    </lineage>
</organism>
<dbReference type="OrthoDB" id="7802556at2"/>
<name>A0A316G718_9RHOB</name>
<dbReference type="Proteomes" id="UP000245390">
    <property type="component" value="Unassembled WGS sequence"/>
</dbReference>
<dbReference type="RefSeq" id="WP_109759145.1">
    <property type="nucleotide sequence ID" value="NZ_CP034588.1"/>
</dbReference>
<dbReference type="SUPFAM" id="SSF52540">
    <property type="entry name" value="P-loop containing nucleoside triphosphate hydrolases"/>
    <property type="match status" value="1"/>
</dbReference>
<dbReference type="KEGG" id="salo:EF888_20920"/>
<dbReference type="InterPro" id="IPR027417">
    <property type="entry name" value="P-loop_NTPase"/>
</dbReference>
<dbReference type="EMBL" id="QGGV01000004">
    <property type="protein sequence ID" value="PWK56453.1"/>
    <property type="molecule type" value="Genomic_DNA"/>
</dbReference>
<accession>A0A316G718</accession>
<dbReference type="GO" id="GO:0016740">
    <property type="term" value="F:transferase activity"/>
    <property type="evidence" value="ECO:0007669"/>
    <property type="project" value="UniProtKB-KW"/>
</dbReference>
<comment type="caution">
    <text evidence="1">The sequence shown here is derived from an EMBL/GenBank/DDBJ whole genome shotgun (WGS) entry which is preliminary data.</text>
</comment>